<sequence>MKAAYIEQTGSYEKIKVGDLPIPEVKSSEVLLKVDYVSVNHIDTFVRAGGFKTNMQYPFVIGRDAVGTIQKIGDEVTEFRVGDRVWTNSMGYDGRSGITSEFVAVPTNRLFKAPDVDERQLIASVHSSATAQILLSDILKVKSNKNILIEGAAGHVGTKLLQISKLLGLNVTTTSNQRDFDRLKKLGSNELIDYHQEISGIDELFDYIVDTSGKVDLNDNLNLLNLYGQIGMITAPKSNQFKFDVREFYTSSKSIKGFVISHASLEQLRGAGRALNYGFENNQLLDDSILELPLEKASEAHRMLEEGLDHGKRIVLKVN</sequence>
<dbReference type="EMBL" id="AZDG01000019">
    <property type="protein sequence ID" value="KRK63945.1"/>
    <property type="molecule type" value="Genomic_DNA"/>
</dbReference>
<dbReference type="Gene3D" id="3.90.180.10">
    <property type="entry name" value="Medium-chain alcohol dehydrogenases, catalytic domain"/>
    <property type="match status" value="1"/>
</dbReference>
<dbReference type="Pfam" id="PF00107">
    <property type="entry name" value="ADH_zinc_N"/>
    <property type="match status" value="1"/>
</dbReference>
<evidence type="ECO:0000313" key="3">
    <source>
        <dbReference type="EMBL" id="KRK63945.1"/>
    </source>
</evidence>
<proteinExistence type="predicted"/>
<name>A0A0R1J4Z4_9LACO</name>
<dbReference type="SMART" id="SM00829">
    <property type="entry name" value="PKS_ER"/>
    <property type="match status" value="1"/>
</dbReference>
<dbReference type="InterPro" id="IPR036291">
    <property type="entry name" value="NAD(P)-bd_dom_sf"/>
</dbReference>
<dbReference type="AlphaFoldDB" id="A0A0R1J4Z4"/>
<dbReference type="STRING" id="1423811.FC72_GL000830"/>
<dbReference type="GO" id="GO:0016491">
    <property type="term" value="F:oxidoreductase activity"/>
    <property type="evidence" value="ECO:0007669"/>
    <property type="project" value="InterPro"/>
</dbReference>
<comment type="caution">
    <text evidence="3">The sequence shown here is derived from an EMBL/GenBank/DDBJ whole genome shotgun (WGS) entry which is preliminary data.</text>
</comment>
<dbReference type="InterPro" id="IPR013154">
    <property type="entry name" value="ADH-like_N"/>
</dbReference>
<dbReference type="Pfam" id="PF08240">
    <property type="entry name" value="ADH_N"/>
    <property type="match status" value="1"/>
</dbReference>
<feature type="domain" description="Enoyl reductase (ER)" evidence="2">
    <location>
        <begin position="10"/>
        <end position="315"/>
    </location>
</feature>
<dbReference type="PANTHER" id="PTHR44154:SF1">
    <property type="entry name" value="QUINONE OXIDOREDUCTASE"/>
    <property type="match status" value="1"/>
</dbReference>
<dbReference type="SUPFAM" id="SSF51735">
    <property type="entry name" value="NAD(P)-binding Rossmann-fold domains"/>
    <property type="match status" value="1"/>
</dbReference>
<dbReference type="Gene3D" id="3.40.50.720">
    <property type="entry name" value="NAD(P)-binding Rossmann-like Domain"/>
    <property type="match status" value="1"/>
</dbReference>
<dbReference type="SUPFAM" id="SSF50129">
    <property type="entry name" value="GroES-like"/>
    <property type="match status" value="1"/>
</dbReference>
<dbReference type="OrthoDB" id="9792162at2"/>
<keyword evidence="1" id="KW-0521">NADP</keyword>
<dbReference type="InterPro" id="IPR020843">
    <property type="entry name" value="ER"/>
</dbReference>
<dbReference type="InterPro" id="IPR013149">
    <property type="entry name" value="ADH-like_C"/>
</dbReference>
<dbReference type="Proteomes" id="UP000050929">
    <property type="component" value="Unassembled WGS sequence"/>
</dbReference>
<evidence type="ECO:0000256" key="1">
    <source>
        <dbReference type="ARBA" id="ARBA00022857"/>
    </source>
</evidence>
<keyword evidence="4" id="KW-1185">Reference proteome</keyword>
<dbReference type="RefSeq" id="WP_057766705.1">
    <property type="nucleotide sequence ID" value="NZ_AZDG01000019.1"/>
</dbReference>
<protein>
    <submittedName>
        <fullName evidence="3">Oxidoreductase</fullName>
    </submittedName>
</protein>
<evidence type="ECO:0000313" key="4">
    <source>
        <dbReference type="Proteomes" id="UP000050929"/>
    </source>
</evidence>
<accession>A0A0R1J4Z4</accession>
<dbReference type="PATRIC" id="fig|1423811.3.peg.842"/>
<gene>
    <name evidence="3" type="ORF">FC72_GL000830</name>
</gene>
<evidence type="ECO:0000259" key="2">
    <source>
        <dbReference type="SMART" id="SM00829"/>
    </source>
</evidence>
<dbReference type="InterPro" id="IPR011032">
    <property type="entry name" value="GroES-like_sf"/>
</dbReference>
<dbReference type="InterPro" id="IPR051603">
    <property type="entry name" value="Zinc-ADH_QOR/CCCR"/>
</dbReference>
<organism evidence="3 4">
    <name type="scientific">Companilactobacillus tucceti DSM 20183</name>
    <dbReference type="NCBI Taxonomy" id="1423811"/>
    <lineage>
        <taxon>Bacteria</taxon>
        <taxon>Bacillati</taxon>
        <taxon>Bacillota</taxon>
        <taxon>Bacilli</taxon>
        <taxon>Lactobacillales</taxon>
        <taxon>Lactobacillaceae</taxon>
        <taxon>Companilactobacillus</taxon>
    </lineage>
</organism>
<dbReference type="PANTHER" id="PTHR44154">
    <property type="entry name" value="QUINONE OXIDOREDUCTASE"/>
    <property type="match status" value="1"/>
</dbReference>
<reference evidence="3 4" key="1">
    <citation type="journal article" date="2015" name="Genome Announc.">
        <title>Expanding the biotechnology potential of lactobacilli through comparative genomics of 213 strains and associated genera.</title>
        <authorList>
            <person name="Sun Z."/>
            <person name="Harris H.M."/>
            <person name="McCann A."/>
            <person name="Guo C."/>
            <person name="Argimon S."/>
            <person name="Zhang W."/>
            <person name="Yang X."/>
            <person name="Jeffery I.B."/>
            <person name="Cooney J.C."/>
            <person name="Kagawa T.F."/>
            <person name="Liu W."/>
            <person name="Song Y."/>
            <person name="Salvetti E."/>
            <person name="Wrobel A."/>
            <person name="Rasinkangas P."/>
            <person name="Parkhill J."/>
            <person name="Rea M.C."/>
            <person name="O'Sullivan O."/>
            <person name="Ritari J."/>
            <person name="Douillard F.P."/>
            <person name="Paul Ross R."/>
            <person name="Yang R."/>
            <person name="Briner A.E."/>
            <person name="Felis G.E."/>
            <person name="de Vos W.M."/>
            <person name="Barrangou R."/>
            <person name="Klaenhammer T.R."/>
            <person name="Caufield P.W."/>
            <person name="Cui Y."/>
            <person name="Zhang H."/>
            <person name="O'Toole P.W."/>
        </authorList>
    </citation>
    <scope>NUCLEOTIDE SEQUENCE [LARGE SCALE GENOMIC DNA]</scope>
    <source>
        <strain evidence="3 4">DSM 20183</strain>
    </source>
</reference>